<name>A0A0M7AJE9_9HYPH</name>
<protein>
    <submittedName>
        <fullName evidence="7">Putative HTH-type transcriptional regulator YjiR</fullName>
    </submittedName>
</protein>
<proteinExistence type="inferred from homology"/>
<dbReference type="SMART" id="SM00345">
    <property type="entry name" value="HTH_GNTR"/>
    <property type="match status" value="1"/>
</dbReference>
<dbReference type="InterPro" id="IPR036388">
    <property type="entry name" value="WH-like_DNA-bd_sf"/>
</dbReference>
<dbReference type="EMBL" id="CXWD01000017">
    <property type="protein sequence ID" value="CTQ74546.1"/>
    <property type="molecule type" value="Genomic_DNA"/>
</dbReference>
<dbReference type="Gene3D" id="3.40.640.10">
    <property type="entry name" value="Type I PLP-dependent aspartate aminotransferase-like (Major domain)"/>
    <property type="match status" value="1"/>
</dbReference>
<sequence length="464" mass="49638">MTDWCPDLSRSAAPRYLALADSIEEDIASGVLKTGDRLPAQRRLAVQLGLDFTTVARGYNEARRRGVISSLVGSGTFVSGDKNTVPIGALSQNPMRMAAPDFSMNLPPEPSAPELQAKMQKSLRALSADLPALMRYQTFESSEQDVKAAGLWLHQTGLAPDTDRILIAPGAQAALAAILTILTSPGDHIACENITYPGIRSLAAQMGLQLTGLDMDDDGIVPDALEKACKTIDLKALYLNPTIQNPTTYTMPEERRRAIANIAARYGLPILEDDPYSPLLPTAPPPLAALCPRNTWYIGSLSKTIGAGLRVAYVQAPSKKASWQVSRALRTGQVMPAPLTVALATQWILEGTAAEICAAVGRESAERQTLAAHHLQDLAHRTDPNGFHVWLTLDNGWTRSSFASQLRGLEIGVTESDAFTVAGSSAEAVRLCLGGPVARTTLNTALETIASLLDSSPEQASAYF</sequence>
<comment type="similarity">
    <text evidence="1">In the C-terminal section; belongs to the class-I pyridoxal-phosphate-dependent aminotransferase family.</text>
</comment>
<dbReference type="InterPro" id="IPR015421">
    <property type="entry name" value="PyrdxlP-dep_Trfase_major"/>
</dbReference>
<dbReference type="STRING" id="388408.LAX5112_03898"/>
<dbReference type="PANTHER" id="PTHR46577:SF1">
    <property type="entry name" value="HTH-TYPE TRANSCRIPTIONAL REGULATORY PROTEIN GABR"/>
    <property type="match status" value="1"/>
</dbReference>
<dbReference type="InterPro" id="IPR036390">
    <property type="entry name" value="WH_DNA-bd_sf"/>
</dbReference>
<dbReference type="AlphaFoldDB" id="A0A0M7AJE9"/>
<dbReference type="SUPFAM" id="SSF46785">
    <property type="entry name" value="Winged helix' DNA-binding domain"/>
    <property type="match status" value="1"/>
</dbReference>
<evidence type="ECO:0000259" key="6">
    <source>
        <dbReference type="PROSITE" id="PS50949"/>
    </source>
</evidence>
<evidence type="ECO:0000256" key="4">
    <source>
        <dbReference type="ARBA" id="ARBA00023125"/>
    </source>
</evidence>
<evidence type="ECO:0000256" key="5">
    <source>
        <dbReference type="ARBA" id="ARBA00023163"/>
    </source>
</evidence>
<dbReference type="InterPro" id="IPR051446">
    <property type="entry name" value="HTH_trans_reg/aminotransferase"/>
</dbReference>
<dbReference type="PANTHER" id="PTHR46577">
    <property type="entry name" value="HTH-TYPE TRANSCRIPTIONAL REGULATORY PROTEIN GABR"/>
    <property type="match status" value="1"/>
</dbReference>
<evidence type="ECO:0000256" key="1">
    <source>
        <dbReference type="ARBA" id="ARBA00005384"/>
    </source>
</evidence>
<dbReference type="InterPro" id="IPR000524">
    <property type="entry name" value="Tscrpt_reg_HTH_GntR"/>
</dbReference>
<feature type="domain" description="HTH gntR-type" evidence="6">
    <location>
        <begin position="13"/>
        <end position="81"/>
    </location>
</feature>
<keyword evidence="8" id="KW-1185">Reference proteome</keyword>
<reference evidence="8" key="1">
    <citation type="submission" date="2015-07" db="EMBL/GenBank/DDBJ databases">
        <authorList>
            <person name="Rodrigo-Torres Lidia"/>
            <person name="Arahal R.David."/>
        </authorList>
    </citation>
    <scope>NUCLEOTIDE SEQUENCE [LARGE SCALE GENOMIC DNA]</scope>
    <source>
        <strain evidence="8">CECT 5112</strain>
    </source>
</reference>
<dbReference type="CDD" id="cd00609">
    <property type="entry name" value="AAT_like"/>
    <property type="match status" value="1"/>
</dbReference>
<gene>
    <name evidence="7" type="primary">yjiR_2</name>
    <name evidence="7" type="ORF">LAX5112_03898</name>
</gene>
<dbReference type="Pfam" id="PF00155">
    <property type="entry name" value="Aminotran_1_2"/>
    <property type="match status" value="1"/>
</dbReference>
<dbReference type="Gene3D" id="1.10.10.10">
    <property type="entry name" value="Winged helix-like DNA-binding domain superfamily/Winged helix DNA-binding domain"/>
    <property type="match status" value="1"/>
</dbReference>
<dbReference type="RefSeq" id="WP_055673203.1">
    <property type="nucleotide sequence ID" value="NZ_CXWD01000017.1"/>
</dbReference>
<accession>A0A0M7AJE9</accession>
<dbReference type="InterPro" id="IPR004839">
    <property type="entry name" value="Aminotransferase_I/II_large"/>
</dbReference>
<organism evidence="7 8">
    <name type="scientific">Roseibium alexandrii</name>
    <dbReference type="NCBI Taxonomy" id="388408"/>
    <lineage>
        <taxon>Bacteria</taxon>
        <taxon>Pseudomonadati</taxon>
        <taxon>Pseudomonadota</taxon>
        <taxon>Alphaproteobacteria</taxon>
        <taxon>Hyphomicrobiales</taxon>
        <taxon>Stappiaceae</taxon>
        <taxon>Roseibium</taxon>
    </lineage>
</organism>
<dbReference type="GO" id="GO:0030170">
    <property type="term" value="F:pyridoxal phosphate binding"/>
    <property type="evidence" value="ECO:0007669"/>
    <property type="project" value="InterPro"/>
</dbReference>
<dbReference type="InterPro" id="IPR015424">
    <property type="entry name" value="PyrdxlP-dep_Trfase"/>
</dbReference>
<keyword evidence="4" id="KW-0238">DNA-binding</keyword>
<dbReference type="PROSITE" id="PS50949">
    <property type="entry name" value="HTH_GNTR"/>
    <property type="match status" value="1"/>
</dbReference>
<evidence type="ECO:0000256" key="3">
    <source>
        <dbReference type="ARBA" id="ARBA00023015"/>
    </source>
</evidence>
<keyword evidence="3" id="KW-0805">Transcription regulation</keyword>
<evidence type="ECO:0000256" key="2">
    <source>
        <dbReference type="ARBA" id="ARBA00022898"/>
    </source>
</evidence>
<dbReference type="OrthoDB" id="9794015at2"/>
<dbReference type="GO" id="GO:0003700">
    <property type="term" value="F:DNA-binding transcription factor activity"/>
    <property type="evidence" value="ECO:0007669"/>
    <property type="project" value="InterPro"/>
</dbReference>
<dbReference type="GO" id="GO:0003677">
    <property type="term" value="F:DNA binding"/>
    <property type="evidence" value="ECO:0007669"/>
    <property type="project" value="UniProtKB-KW"/>
</dbReference>
<evidence type="ECO:0000313" key="8">
    <source>
        <dbReference type="Proteomes" id="UP000053235"/>
    </source>
</evidence>
<dbReference type="SUPFAM" id="SSF53383">
    <property type="entry name" value="PLP-dependent transferases"/>
    <property type="match status" value="1"/>
</dbReference>
<evidence type="ECO:0000313" key="7">
    <source>
        <dbReference type="EMBL" id="CTQ74546.1"/>
    </source>
</evidence>
<dbReference type="Proteomes" id="UP000053235">
    <property type="component" value="Unassembled WGS sequence"/>
</dbReference>
<dbReference type="Pfam" id="PF00392">
    <property type="entry name" value="GntR"/>
    <property type="match status" value="1"/>
</dbReference>
<keyword evidence="2" id="KW-0663">Pyridoxal phosphate</keyword>
<keyword evidence="5" id="KW-0804">Transcription</keyword>
<dbReference type="CDD" id="cd07377">
    <property type="entry name" value="WHTH_GntR"/>
    <property type="match status" value="1"/>
</dbReference>